<accession>A0A0A9CKG7</accession>
<evidence type="ECO:0000313" key="1">
    <source>
        <dbReference type="EMBL" id="JAD73890.1"/>
    </source>
</evidence>
<reference evidence="1" key="1">
    <citation type="submission" date="2014-09" db="EMBL/GenBank/DDBJ databases">
        <authorList>
            <person name="Magalhaes I.L.F."/>
            <person name="Oliveira U."/>
            <person name="Santos F.R."/>
            <person name="Vidigal T.H.D.A."/>
            <person name="Brescovit A.D."/>
            <person name="Santos A.J."/>
        </authorList>
    </citation>
    <scope>NUCLEOTIDE SEQUENCE</scope>
    <source>
        <tissue evidence="1">Shoot tissue taken approximately 20 cm above the soil surface</tissue>
    </source>
</reference>
<proteinExistence type="predicted"/>
<organism evidence="1">
    <name type="scientific">Arundo donax</name>
    <name type="common">Giant reed</name>
    <name type="synonym">Donax arundinaceus</name>
    <dbReference type="NCBI Taxonomy" id="35708"/>
    <lineage>
        <taxon>Eukaryota</taxon>
        <taxon>Viridiplantae</taxon>
        <taxon>Streptophyta</taxon>
        <taxon>Embryophyta</taxon>
        <taxon>Tracheophyta</taxon>
        <taxon>Spermatophyta</taxon>
        <taxon>Magnoliopsida</taxon>
        <taxon>Liliopsida</taxon>
        <taxon>Poales</taxon>
        <taxon>Poaceae</taxon>
        <taxon>PACMAD clade</taxon>
        <taxon>Arundinoideae</taxon>
        <taxon>Arundineae</taxon>
        <taxon>Arundo</taxon>
    </lineage>
</organism>
<sequence length="12" mass="1249">MASRLTTSAALK</sequence>
<protein>
    <submittedName>
        <fullName evidence="1">Uncharacterized protein</fullName>
    </submittedName>
</protein>
<name>A0A0A9CKG7_ARUDO</name>
<reference evidence="1" key="2">
    <citation type="journal article" date="2015" name="Data Brief">
        <title>Shoot transcriptome of the giant reed, Arundo donax.</title>
        <authorList>
            <person name="Barrero R.A."/>
            <person name="Guerrero F.D."/>
            <person name="Moolhuijzen P."/>
            <person name="Goolsby J.A."/>
            <person name="Tidwell J."/>
            <person name="Bellgard S.E."/>
            <person name="Bellgard M.I."/>
        </authorList>
    </citation>
    <scope>NUCLEOTIDE SEQUENCE</scope>
    <source>
        <tissue evidence="1">Shoot tissue taken approximately 20 cm above the soil surface</tissue>
    </source>
</reference>
<dbReference type="EMBL" id="GBRH01224005">
    <property type="protein sequence ID" value="JAD73890.1"/>
    <property type="molecule type" value="Transcribed_RNA"/>
</dbReference>